<comment type="caution">
    <text evidence="2">The sequence shown here is derived from an EMBL/GenBank/DDBJ whole genome shotgun (WGS) entry which is preliminary data.</text>
</comment>
<reference evidence="2 3" key="1">
    <citation type="submission" date="2022-01" db="EMBL/GenBank/DDBJ databases">
        <title>Paraglaciecola sp. G1-23.</title>
        <authorList>
            <person name="Jin M.S."/>
            <person name="Han D.M."/>
            <person name="Kim H.M."/>
            <person name="Jeon C.O."/>
        </authorList>
    </citation>
    <scope>NUCLEOTIDE SEQUENCE [LARGE SCALE GENOMIC DNA]</scope>
    <source>
        <strain evidence="2 3">G1-23</strain>
    </source>
</reference>
<organism evidence="2 3">
    <name type="scientific">Paraglaciecola algarum</name>
    <dbReference type="NCBI Taxonomy" id="3050085"/>
    <lineage>
        <taxon>Bacteria</taxon>
        <taxon>Pseudomonadati</taxon>
        <taxon>Pseudomonadota</taxon>
        <taxon>Gammaproteobacteria</taxon>
        <taxon>Alteromonadales</taxon>
        <taxon>Alteromonadaceae</taxon>
        <taxon>Paraglaciecola</taxon>
    </lineage>
</organism>
<evidence type="ECO:0000256" key="1">
    <source>
        <dbReference type="SAM" id="MobiDB-lite"/>
    </source>
</evidence>
<name>A0ABS9D4G6_9ALTE</name>
<protein>
    <submittedName>
        <fullName evidence="2">DUF883 domain-containing protein</fullName>
    </submittedName>
</protein>
<keyword evidence="3" id="KW-1185">Reference proteome</keyword>
<evidence type="ECO:0000313" key="3">
    <source>
        <dbReference type="Proteomes" id="UP001521137"/>
    </source>
</evidence>
<dbReference type="RefSeq" id="WP_235311379.1">
    <property type="nucleotide sequence ID" value="NZ_JAKGAS010000003.1"/>
</dbReference>
<dbReference type="EMBL" id="JAKGAS010000003">
    <property type="protein sequence ID" value="MCF2947847.1"/>
    <property type="molecule type" value="Genomic_DNA"/>
</dbReference>
<feature type="region of interest" description="Disordered" evidence="1">
    <location>
        <begin position="45"/>
        <end position="69"/>
    </location>
</feature>
<accession>A0ABS9D4G6</accession>
<gene>
    <name evidence="2" type="ORF">L0668_07000</name>
</gene>
<proteinExistence type="predicted"/>
<feature type="region of interest" description="Disordered" evidence="1">
    <location>
        <begin position="1"/>
        <end position="33"/>
    </location>
</feature>
<dbReference type="Proteomes" id="UP001521137">
    <property type="component" value="Unassembled WGS sequence"/>
</dbReference>
<evidence type="ECO:0000313" key="2">
    <source>
        <dbReference type="EMBL" id="MCF2947847.1"/>
    </source>
</evidence>
<sequence>MATQTSSARTKKTDNNSASNGDSPVSEKVTETLHHSVDQLGEQVARTEEKLRETASSSAESIKKNQLKAKKMWDDSAVGKYTKEHPVASAGIAFAAGMLLTSLIKRK</sequence>